<protein>
    <submittedName>
        <fullName evidence="2">Uncharacterized protein</fullName>
    </submittedName>
</protein>
<accession>A0AB39RHE9</accession>
<evidence type="ECO:0000313" key="2">
    <source>
        <dbReference type="EMBL" id="XDQ53971.1"/>
    </source>
</evidence>
<evidence type="ECO:0000256" key="1">
    <source>
        <dbReference type="SAM" id="Coils"/>
    </source>
</evidence>
<dbReference type="RefSeq" id="WP_369247203.1">
    <property type="nucleotide sequence ID" value="NZ_CP163443.1"/>
</dbReference>
<sequence>MGTVIAALAAIGGLIFTAIATYYSAATSQDQLRQSKDQLQQSREEASQAARAQALRVTYWYDQNDEFDRPSDAPMHLHLMNRSPDPVQALFLQFTLQDAGVDATREVNIVLTSLPPCSELVLNQEFLRVDLEKAFPWRKLTPGETLGVNWLSFTDRDSVRWTRSDGKLSRDDRFAADEDGEIEINGRVSHALPIKSVKVCGDV</sequence>
<reference evidence="2" key="1">
    <citation type="submission" date="2024-07" db="EMBL/GenBank/DDBJ databases">
        <authorList>
            <person name="Yu S.T."/>
        </authorList>
    </citation>
    <scope>NUCLEOTIDE SEQUENCE</scope>
    <source>
        <strain evidence="2">R41</strain>
    </source>
</reference>
<dbReference type="EMBL" id="CP163443">
    <property type="protein sequence ID" value="XDQ53971.1"/>
    <property type="molecule type" value="Genomic_DNA"/>
</dbReference>
<feature type="coiled-coil region" evidence="1">
    <location>
        <begin position="25"/>
        <end position="52"/>
    </location>
</feature>
<keyword evidence="1" id="KW-0175">Coiled coil</keyword>
<dbReference type="AlphaFoldDB" id="A0AB39RHE9"/>
<name>A0AB39RHE9_9ACTN</name>
<gene>
    <name evidence="2" type="ORF">AB5J53_21020</name>
</gene>
<proteinExistence type="predicted"/>
<organism evidence="2">
    <name type="scientific">Streptomyces sp. R41</name>
    <dbReference type="NCBI Taxonomy" id="3238632"/>
    <lineage>
        <taxon>Bacteria</taxon>
        <taxon>Bacillati</taxon>
        <taxon>Actinomycetota</taxon>
        <taxon>Actinomycetes</taxon>
        <taxon>Kitasatosporales</taxon>
        <taxon>Streptomycetaceae</taxon>
        <taxon>Streptomyces</taxon>
    </lineage>
</organism>